<sequence>MMQKELHRLVVLDCPRLQLFQRARLESESEGNSTLINRQPLFSNLQVISLLEILSVDWNHCSVSRSSLQLTEDLNFLKLIQMFFDVNDNGNPTFPFDIFDKAPNLRDMKIEWCKSLEIFNTPSLKIGEQLKTLTLNRVS</sequence>
<proteinExistence type="predicted"/>
<evidence type="ECO:0000313" key="2">
    <source>
        <dbReference type="Proteomes" id="UP000265520"/>
    </source>
</evidence>
<dbReference type="AlphaFoldDB" id="A0A392NSF0"/>
<comment type="caution">
    <text evidence="1">The sequence shown here is derived from an EMBL/GenBank/DDBJ whole genome shotgun (WGS) entry which is preliminary data.</text>
</comment>
<accession>A0A392NSF0</accession>
<evidence type="ECO:0000313" key="1">
    <source>
        <dbReference type="EMBL" id="MCI02079.1"/>
    </source>
</evidence>
<keyword evidence="2" id="KW-1185">Reference proteome</keyword>
<protein>
    <submittedName>
        <fullName evidence="1">Rpp4 candidate 3</fullName>
    </submittedName>
</protein>
<name>A0A392NSF0_9FABA</name>
<reference evidence="1 2" key="1">
    <citation type="journal article" date="2018" name="Front. Plant Sci.">
        <title>Red Clover (Trifolium pratense) and Zigzag Clover (T. medium) - A Picture of Genomic Similarities and Differences.</title>
        <authorList>
            <person name="Dluhosova J."/>
            <person name="Istvanek J."/>
            <person name="Nedelnik J."/>
            <person name="Repkova J."/>
        </authorList>
    </citation>
    <scope>NUCLEOTIDE SEQUENCE [LARGE SCALE GENOMIC DNA]</scope>
    <source>
        <strain evidence="2">cv. 10/8</strain>
        <tissue evidence="1">Leaf</tissue>
    </source>
</reference>
<dbReference type="EMBL" id="LXQA010048037">
    <property type="protein sequence ID" value="MCI02079.1"/>
    <property type="molecule type" value="Genomic_DNA"/>
</dbReference>
<feature type="non-terminal residue" evidence="1">
    <location>
        <position position="139"/>
    </location>
</feature>
<dbReference type="Proteomes" id="UP000265520">
    <property type="component" value="Unassembled WGS sequence"/>
</dbReference>
<organism evidence="1 2">
    <name type="scientific">Trifolium medium</name>
    <dbReference type="NCBI Taxonomy" id="97028"/>
    <lineage>
        <taxon>Eukaryota</taxon>
        <taxon>Viridiplantae</taxon>
        <taxon>Streptophyta</taxon>
        <taxon>Embryophyta</taxon>
        <taxon>Tracheophyta</taxon>
        <taxon>Spermatophyta</taxon>
        <taxon>Magnoliopsida</taxon>
        <taxon>eudicotyledons</taxon>
        <taxon>Gunneridae</taxon>
        <taxon>Pentapetalae</taxon>
        <taxon>rosids</taxon>
        <taxon>fabids</taxon>
        <taxon>Fabales</taxon>
        <taxon>Fabaceae</taxon>
        <taxon>Papilionoideae</taxon>
        <taxon>50 kb inversion clade</taxon>
        <taxon>NPAAA clade</taxon>
        <taxon>Hologalegina</taxon>
        <taxon>IRL clade</taxon>
        <taxon>Trifolieae</taxon>
        <taxon>Trifolium</taxon>
    </lineage>
</organism>